<keyword evidence="3" id="KW-1185">Reference proteome</keyword>
<reference evidence="2" key="1">
    <citation type="submission" date="2021-06" db="EMBL/GenBank/DDBJ databases">
        <title>Halomicroarcula sp. F24A a new haloarchaeum isolated from saline soil.</title>
        <authorList>
            <person name="Duran-Viseras A."/>
            <person name="Sanchez-Porro C."/>
            <person name="Ventosa A."/>
        </authorList>
    </citation>
    <scope>NUCLEOTIDE SEQUENCE</scope>
    <source>
        <strain evidence="2">F24A</strain>
    </source>
</reference>
<feature type="domain" description="Methyltransferase type 11" evidence="1">
    <location>
        <begin position="77"/>
        <end position="128"/>
    </location>
</feature>
<dbReference type="SUPFAM" id="SSF53335">
    <property type="entry name" value="S-adenosyl-L-methionine-dependent methyltransferases"/>
    <property type="match status" value="1"/>
</dbReference>
<dbReference type="CDD" id="cd02440">
    <property type="entry name" value="AdoMet_MTases"/>
    <property type="match status" value="1"/>
</dbReference>
<dbReference type="AlphaFoldDB" id="A0A8J7YG23"/>
<protein>
    <submittedName>
        <fullName evidence="2">Class I SAM-dependent methyltransferase</fullName>
    </submittedName>
</protein>
<organism evidence="2 3">
    <name type="scientific">Haloarcula salinisoli</name>
    <dbReference type="NCBI Taxonomy" id="2487746"/>
    <lineage>
        <taxon>Archaea</taxon>
        <taxon>Methanobacteriati</taxon>
        <taxon>Methanobacteriota</taxon>
        <taxon>Stenosarchaea group</taxon>
        <taxon>Halobacteria</taxon>
        <taxon>Halobacteriales</taxon>
        <taxon>Haloarculaceae</taxon>
        <taxon>Haloarcula</taxon>
    </lineage>
</organism>
<name>A0A8J7YG23_9EURY</name>
<dbReference type="Pfam" id="PF08241">
    <property type="entry name" value="Methyltransf_11"/>
    <property type="match status" value="1"/>
</dbReference>
<gene>
    <name evidence="2" type="ORF">EGD98_16530</name>
</gene>
<accession>A0A8J7YG23</accession>
<keyword evidence="2" id="KW-0489">Methyltransferase</keyword>
<proteinExistence type="predicted"/>
<dbReference type="Gene3D" id="3.40.50.150">
    <property type="entry name" value="Vaccinia Virus protein VP39"/>
    <property type="match status" value="1"/>
</dbReference>
<dbReference type="InterPro" id="IPR013216">
    <property type="entry name" value="Methyltransf_11"/>
</dbReference>
<dbReference type="InterPro" id="IPR029063">
    <property type="entry name" value="SAM-dependent_MTases_sf"/>
</dbReference>
<evidence type="ECO:0000313" key="3">
    <source>
        <dbReference type="Proteomes" id="UP000783863"/>
    </source>
</evidence>
<dbReference type="RefSeq" id="WP_220589509.1">
    <property type="nucleotide sequence ID" value="NZ_RKLQ01000003.1"/>
</dbReference>
<dbReference type="GO" id="GO:0008757">
    <property type="term" value="F:S-adenosylmethionine-dependent methyltransferase activity"/>
    <property type="evidence" value="ECO:0007669"/>
    <property type="project" value="InterPro"/>
</dbReference>
<evidence type="ECO:0000259" key="1">
    <source>
        <dbReference type="Pfam" id="PF08241"/>
    </source>
</evidence>
<dbReference type="EMBL" id="RKLQ01000003">
    <property type="protein sequence ID" value="MBX0305270.1"/>
    <property type="molecule type" value="Genomic_DNA"/>
</dbReference>
<evidence type="ECO:0000313" key="2">
    <source>
        <dbReference type="EMBL" id="MBX0305270.1"/>
    </source>
</evidence>
<dbReference type="GO" id="GO:0032259">
    <property type="term" value="P:methylation"/>
    <property type="evidence" value="ECO:0007669"/>
    <property type="project" value="UniProtKB-KW"/>
</dbReference>
<dbReference type="Proteomes" id="UP000783863">
    <property type="component" value="Unassembled WGS sequence"/>
</dbReference>
<comment type="caution">
    <text evidence="2">The sequence shown here is derived from an EMBL/GenBank/DDBJ whole genome shotgun (WGS) entry which is preliminary data.</text>
</comment>
<keyword evidence="2" id="KW-0808">Transferase</keyword>
<sequence length="224" mass="24870">MPHADWAVQDGAVVERPRDIQQHPLLSAIYDRHDELIADHLPGGETLELAFGQHIHPQADVGTEAWRSNAVGVGRPAVLGDARSLPFDDGVFDAIIGRRFLHHVPDGDRADILQEVHRVLRPSGRVVLVEGTPGLYRRLTKRTAFSLGLLDEDNDRYGHLSEAAVTGLVSAHFEVRTKRTLGSPFILASIAESRLAASLFPLYERTQCIKWWTFIVGQKPEPPD</sequence>